<protein>
    <recommendedName>
        <fullName evidence="1">DUF6745 domain-containing protein</fullName>
    </recommendedName>
</protein>
<keyword evidence="3" id="KW-1185">Reference proteome</keyword>
<evidence type="ECO:0000259" key="1">
    <source>
        <dbReference type="Pfam" id="PF20530"/>
    </source>
</evidence>
<dbReference type="Proteomes" id="UP000324974">
    <property type="component" value="Chromosome"/>
</dbReference>
<name>A0A5C1AIY9_9BACT</name>
<dbReference type="AlphaFoldDB" id="A0A5C1AIY9"/>
<sequence>MPRTAVAEPLIAEEVADLIRAGEAPPDLKIDDPLVVENTAFLPSGLTVRKLTLANCPDLEELPADLRVRHLEIRDCPKLRTLPAGLACHELKAQSSALVELPDGLQVEFRLDLRGSTALVRLPRGLKIGTLILAGCTALDELPGWLEVTFLDLEGCTRLTGWPRGLVLHCGHLNLVRCTALTSLPPVRDLARLDLRECSRITKLPAGLGVRSWLDVAGSGLTNLPKSLAGVRLRWRGVTVTERIAFRPETITADEILAEQNTEVRRVMLERVGFEWFFERAKAETLDADRDAGGERKLLRLDLPGDEPLVCLSMACPSTGRRYVLRVPPKTKSCRHAAAWMAGFDDPADYDPLIET</sequence>
<dbReference type="KEGG" id="lrs:PX52LOC_04980"/>
<dbReference type="EMBL" id="CP042425">
    <property type="protein sequence ID" value="QEL17966.1"/>
    <property type="molecule type" value="Genomic_DNA"/>
</dbReference>
<dbReference type="PANTHER" id="PTHR36766">
    <property type="entry name" value="PLANT BROAD-SPECTRUM MILDEW RESISTANCE PROTEIN RPW8"/>
    <property type="match status" value="1"/>
</dbReference>
<dbReference type="OrthoDB" id="871648at2"/>
<dbReference type="InterPro" id="IPR046633">
    <property type="entry name" value="DUF6745"/>
</dbReference>
<proteinExistence type="predicted"/>
<gene>
    <name evidence="2" type="ORF">PX52LOC_04980</name>
</gene>
<evidence type="ECO:0000313" key="3">
    <source>
        <dbReference type="Proteomes" id="UP000324974"/>
    </source>
</evidence>
<accession>A0A5C1AIY9</accession>
<dbReference type="PANTHER" id="PTHR36766:SF70">
    <property type="entry name" value="DISEASE RESISTANCE PROTEIN RGA4"/>
    <property type="match status" value="1"/>
</dbReference>
<dbReference type="InterPro" id="IPR032675">
    <property type="entry name" value="LRR_dom_sf"/>
</dbReference>
<dbReference type="Pfam" id="PF20530">
    <property type="entry name" value="DUF6745"/>
    <property type="match status" value="1"/>
</dbReference>
<feature type="domain" description="DUF6745" evidence="1">
    <location>
        <begin position="234"/>
        <end position="356"/>
    </location>
</feature>
<dbReference type="SUPFAM" id="SSF52047">
    <property type="entry name" value="RNI-like"/>
    <property type="match status" value="1"/>
</dbReference>
<evidence type="ECO:0000313" key="2">
    <source>
        <dbReference type="EMBL" id="QEL17966.1"/>
    </source>
</evidence>
<dbReference type="RefSeq" id="WP_149112511.1">
    <property type="nucleotide sequence ID" value="NZ_CP042425.1"/>
</dbReference>
<reference evidence="3" key="1">
    <citation type="submission" date="2019-08" db="EMBL/GenBank/DDBJ databases">
        <title>Limnoglobus roseus gen. nov., sp. nov., a novel freshwater planctomycete with a giant genome from the family Gemmataceae.</title>
        <authorList>
            <person name="Kulichevskaya I.S."/>
            <person name="Naumoff D.G."/>
            <person name="Miroshnikov K."/>
            <person name="Ivanova A."/>
            <person name="Philippov D.A."/>
            <person name="Hakobyan A."/>
            <person name="Rijpstra I.C."/>
            <person name="Sinninghe Damste J.S."/>
            <person name="Liesack W."/>
            <person name="Dedysh S.N."/>
        </authorList>
    </citation>
    <scope>NUCLEOTIDE SEQUENCE [LARGE SCALE GENOMIC DNA]</scope>
    <source>
        <strain evidence="3">PX52</strain>
    </source>
</reference>
<organism evidence="2 3">
    <name type="scientific">Limnoglobus roseus</name>
    <dbReference type="NCBI Taxonomy" id="2598579"/>
    <lineage>
        <taxon>Bacteria</taxon>
        <taxon>Pseudomonadati</taxon>
        <taxon>Planctomycetota</taxon>
        <taxon>Planctomycetia</taxon>
        <taxon>Gemmatales</taxon>
        <taxon>Gemmataceae</taxon>
        <taxon>Limnoglobus</taxon>
    </lineage>
</organism>
<dbReference type="Gene3D" id="3.80.10.10">
    <property type="entry name" value="Ribonuclease Inhibitor"/>
    <property type="match status" value="1"/>
</dbReference>